<evidence type="ECO:0000256" key="7">
    <source>
        <dbReference type="ARBA" id="ARBA00023010"/>
    </source>
</evidence>
<feature type="transmembrane region" description="Helical" evidence="9">
    <location>
        <begin position="6"/>
        <end position="24"/>
    </location>
</feature>
<keyword evidence="9" id="KW-1003">Cell membrane</keyword>
<accession>A0A1G2QUL2</accession>
<organism evidence="10 11">
    <name type="scientific">Candidatus Wildermuthbacteria bacterium RIFCSPHIGHO2_01_FULL_48_27b</name>
    <dbReference type="NCBI Taxonomy" id="1802447"/>
    <lineage>
        <taxon>Bacteria</taxon>
        <taxon>Candidatus Wildermuthiibacteriota</taxon>
    </lineage>
</organism>
<keyword evidence="5 9" id="KW-0653">Protein transport</keyword>
<evidence type="ECO:0000256" key="9">
    <source>
        <dbReference type="RuleBase" id="RU365087"/>
    </source>
</evidence>
<reference evidence="10 11" key="1">
    <citation type="journal article" date="2016" name="Nat. Commun.">
        <title>Thousands of microbial genomes shed light on interconnected biogeochemical processes in an aquifer system.</title>
        <authorList>
            <person name="Anantharaman K."/>
            <person name="Brown C.T."/>
            <person name="Hug L.A."/>
            <person name="Sharon I."/>
            <person name="Castelle C.J."/>
            <person name="Probst A.J."/>
            <person name="Thomas B.C."/>
            <person name="Singh A."/>
            <person name="Wilkins M.J."/>
            <person name="Karaoz U."/>
            <person name="Brodie E.L."/>
            <person name="Williams K.H."/>
            <person name="Hubbard S.S."/>
            <person name="Banfield J.F."/>
        </authorList>
    </citation>
    <scope>NUCLEOTIDE SEQUENCE [LARGE SCALE GENOMIC DNA]</scope>
</reference>
<keyword evidence="7 9" id="KW-0811">Translocation</keyword>
<keyword evidence="8 9" id="KW-0472">Membrane</keyword>
<keyword evidence="6 9" id="KW-1133">Transmembrane helix</keyword>
<comment type="caution">
    <text evidence="10">The sequence shown here is derived from an EMBL/GenBank/DDBJ whole genome shotgun (WGS) entry which is preliminary data.</text>
</comment>
<comment type="function">
    <text evidence="9">Involved in protein export. Participates in an early event of protein translocation.</text>
</comment>
<sequence length="76" mass="8296">MNFDFLISMVQILVAIFLVIFILLQQRGTALGSAFGGDSGGFYGSRRGLQKQLYWGTIILGTLFIGLALLRLILSA</sequence>
<evidence type="ECO:0000256" key="1">
    <source>
        <dbReference type="ARBA" id="ARBA00004141"/>
    </source>
</evidence>
<proteinExistence type="inferred from homology"/>
<dbReference type="GO" id="GO:0005886">
    <property type="term" value="C:plasma membrane"/>
    <property type="evidence" value="ECO:0007669"/>
    <property type="project" value="UniProtKB-SubCell"/>
</dbReference>
<comment type="subcellular location">
    <subcellularLocation>
        <location evidence="9">Cell membrane</location>
        <topology evidence="9">Multi-pass membrane protein</topology>
    </subcellularLocation>
    <subcellularLocation>
        <location evidence="1">Membrane</location>
        <topology evidence="1">Multi-pass membrane protein</topology>
    </subcellularLocation>
</comment>
<dbReference type="GO" id="GO:0009306">
    <property type="term" value="P:protein secretion"/>
    <property type="evidence" value="ECO:0007669"/>
    <property type="project" value="UniProtKB-UniRule"/>
</dbReference>
<dbReference type="Pfam" id="PF03840">
    <property type="entry name" value="SecG"/>
    <property type="match status" value="1"/>
</dbReference>
<keyword evidence="3 9" id="KW-0813">Transport</keyword>
<gene>
    <name evidence="10" type="ORF">A2843_01840</name>
</gene>
<dbReference type="EMBL" id="MHTS01000018">
    <property type="protein sequence ID" value="OHA64280.1"/>
    <property type="molecule type" value="Genomic_DNA"/>
</dbReference>
<dbReference type="InterPro" id="IPR004692">
    <property type="entry name" value="SecG"/>
</dbReference>
<evidence type="ECO:0000313" key="10">
    <source>
        <dbReference type="EMBL" id="OHA64280.1"/>
    </source>
</evidence>
<evidence type="ECO:0000313" key="11">
    <source>
        <dbReference type="Proteomes" id="UP000178170"/>
    </source>
</evidence>
<dbReference type="AlphaFoldDB" id="A0A1G2QUL2"/>
<dbReference type="NCBIfam" id="TIGR00810">
    <property type="entry name" value="secG"/>
    <property type="match status" value="1"/>
</dbReference>
<dbReference type="Proteomes" id="UP000178170">
    <property type="component" value="Unassembled WGS sequence"/>
</dbReference>
<evidence type="ECO:0000256" key="4">
    <source>
        <dbReference type="ARBA" id="ARBA00022692"/>
    </source>
</evidence>
<feature type="transmembrane region" description="Helical" evidence="9">
    <location>
        <begin position="53"/>
        <end position="74"/>
    </location>
</feature>
<keyword evidence="4 9" id="KW-0812">Transmembrane</keyword>
<dbReference type="GO" id="GO:0015450">
    <property type="term" value="F:protein-transporting ATPase activity"/>
    <property type="evidence" value="ECO:0007669"/>
    <property type="project" value="UniProtKB-UniRule"/>
</dbReference>
<evidence type="ECO:0000256" key="5">
    <source>
        <dbReference type="ARBA" id="ARBA00022927"/>
    </source>
</evidence>
<evidence type="ECO:0000256" key="2">
    <source>
        <dbReference type="ARBA" id="ARBA00008445"/>
    </source>
</evidence>
<protein>
    <recommendedName>
        <fullName evidence="9">Protein-export membrane protein SecG</fullName>
    </recommendedName>
</protein>
<name>A0A1G2QUL2_9BACT</name>
<comment type="similarity">
    <text evidence="2 9">Belongs to the SecG family.</text>
</comment>
<evidence type="ECO:0000256" key="8">
    <source>
        <dbReference type="ARBA" id="ARBA00023136"/>
    </source>
</evidence>
<evidence type="ECO:0000256" key="6">
    <source>
        <dbReference type="ARBA" id="ARBA00022989"/>
    </source>
</evidence>
<evidence type="ECO:0000256" key="3">
    <source>
        <dbReference type="ARBA" id="ARBA00022448"/>
    </source>
</evidence>